<sequence>MIKKRKIGNTDLEVSELGMGTAPIGGWPVVVSPDQAQGTLNAAWENGIRYFDTAPLYGSGMAEERLGKFLKEKKRNEFVVATKVGRLVVPSLEGNEKFKGQDPNKDTVFDFSYDGAMRSFEESLKRLQLDSVDVLHLHDPDNHPDHLGEAKKGAIKAMMKLKEEKTVKALGCGLNQNEMLVELSKEGCFDCFLLAGRYTLLDQSSLDELIPLCKSNNISLVLGGVFNSGILIEPSPNT</sequence>
<dbReference type="Pfam" id="PF00248">
    <property type="entry name" value="Aldo_ket_red"/>
    <property type="match status" value="1"/>
</dbReference>
<dbReference type="CDD" id="cd19152">
    <property type="entry name" value="AKR_AKR15A"/>
    <property type="match status" value="1"/>
</dbReference>
<dbReference type="InterPro" id="IPR020471">
    <property type="entry name" value="AKR"/>
</dbReference>
<feature type="domain" description="NADP-dependent oxidoreductase" evidence="1">
    <location>
        <begin position="16"/>
        <end position="231"/>
    </location>
</feature>
<dbReference type="Gene3D" id="3.20.20.100">
    <property type="entry name" value="NADP-dependent oxidoreductase domain"/>
    <property type="match status" value="1"/>
</dbReference>
<dbReference type="EMBL" id="UINC01022474">
    <property type="protein sequence ID" value="SVA92163.1"/>
    <property type="molecule type" value="Genomic_DNA"/>
</dbReference>
<organism evidence="2">
    <name type="scientific">marine metagenome</name>
    <dbReference type="NCBI Taxonomy" id="408172"/>
    <lineage>
        <taxon>unclassified sequences</taxon>
        <taxon>metagenomes</taxon>
        <taxon>ecological metagenomes</taxon>
    </lineage>
</organism>
<dbReference type="AlphaFoldDB" id="A0A381ZTS9"/>
<dbReference type="PANTHER" id="PTHR42686:SF1">
    <property type="entry name" value="GH17980P-RELATED"/>
    <property type="match status" value="1"/>
</dbReference>
<proteinExistence type="predicted"/>
<dbReference type="GO" id="GO:0005829">
    <property type="term" value="C:cytosol"/>
    <property type="evidence" value="ECO:0007669"/>
    <property type="project" value="TreeGrafter"/>
</dbReference>
<dbReference type="SUPFAM" id="SSF51430">
    <property type="entry name" value="NAD(P)-linked oxidoreductase"/>
    <property type="match status" value="1"/>
</dbReference>
<dbReference type="InterPro" id="IPR036812">
    <property type="entry name" value="NAD(P)_OxRdtase_dom_sf"/>
</dbReference>
<dbReference type="GO" id="GO:0016491">
    <property type="term" value="F:oxidoreductase activity"/>
    <property type="evidence" value="ECO:0007669"/>
    <property type="project" value="InterPro"/>
</dbReference>
<dbReference type="InterPro" id="IPR023210">
    <property type="entry name" value="NADP_OxRdtase_dom"/>
</dbReference>
<reference evidence="2" key="1">
    <citation type="submission" date="2018-05" db="EMBL/GenBank/DDBJ databases">
        <authorList>
            <person name="Lanie J.A."/>
            <person name="Ng W.-L."/>
            <person name="Kazmierczak K.M."/>
            <person name="Andrzejewski T.M."/>
            <person name="Davidsen T.M."/>
            <person name="Wayne K.J."/>
            <person name="Tettelin H."/>
            <person name="Glass J.I."/>
            <person name="Rusch D."/>
            <person name="Podicherti R."/>
            <person name="Tsui H.-C.T."/>
            <person name="Winkler M.E."/>
        </authorList>
    </citation>
    <scope>NUCLEOTIDE SEQUENCE</scope>
</reference>
<gene>
    <name evidence="2" type="ORF">METZ01_LOCUS145017</name>
</gene>
<protein>
    <recommendedName>
        <fullName evidence="1">NADP-dependent oxidoreductase domain-containing protein</fullName>
    </recommendedName>
</protein>
<accession>A0A381ZTS9</accession>
<feature type="non-terminal residue" evidence="2">
    <location>
        <position position="238"/>
    </location>
</feature>
<evidence type="ECO:0000313" key="2">
    <source>
        <dbReference type="EMBL" id="SVA92163.1"/>
    </source>
</evidence>
<name>A0A381ZTS9_9ZZZZ</name>
<dbReference type="PANTHER" id="PTHR42686">
    <property type="entry name" value="GH17980P-RELATED"/>
    <property type="match status" value="1"/>
</dbReference>
<evidence type="ECO:0000259" key="1">
    <source>
        <dbReference type="Pfam" id="PF00248"/>
    </source>
</evidence>